<feature type="transmembrane region" description="Helical" evidence="1">
    <location>
        <begin position="30"/>
        <end position="47"/>
    </location>
</feature>
<evidence type="ECO:0000313" key="2">
    <source>
        <dbReference type="EMBL" id="CCF85019.1"/>
    </source>
</evidence>
<proteinExistence type="predicted"/>
<keyword evidence="1" id="KW-0812">Transmembrane</keyword>
<protein>
    <submittedName>
        <fullName evidence="2">Uncharacterized protein</fullName>
    </submittedName>
</protein>
<dbReference type="AlphaFoldDB" id="I4EK07"/>
<reference evidence="2 3" key="1">
    <citation type="journal article" date="2012" name="ISME J.">
        <title>Nitrification expanded: discovery, physiology and genomics of a nitrite-oxidizing bacterium from the phylum Chloroflexi.</title>
        <authorList>
            <person name="Sorokin D.Y."/>
            <person name="Lucker S."/>
            <person name="Vejmelkova D."/>
            <person name="Kostrikina N.A."/>
            <person name="Kleerebezem R."/>
            <person name="Rijpstra W.I."/>
            <person name="Damste J.S."/>
            <person name="Le Paslier D."/>
            <person name="Muyzer G."/>
            <person name="Wagner M."/>
            <person name="van Loosdrecht M.C."/>
            <person name="Daims H."/>
        </authorList>
    </citation>
    <scope>NUCLEOTIDE SEQUENCE [LARGE SCALE GENOMIC DNA]</scope>
    <source>
        <strain evidence="3">none</strain>
    </source>
</reference>
<feature type="transmembrane region" description="Helical" evidence="1">
    <location>
        <begin position="85"/>
        <end position="103"/>
    </location>
</feature>
<name>I4EK07_9BACT</name>
<evidence type="ECO:0000256" key="1">
    <source>
        <dbReference type="SAM" id="Phobius"/>
    </source>
</evidence>
<keyword evidence="3" id="KW-1185">Reference proteome</keyword>
<dbReference type="RefSeq" id="WP_008479630.1">
    <property type="nucleotide sequence ID" value="NZ_CAGS01000373.1"/>
</dbReference>
<gene>
    <name evidence="2" type="ORF">NITHO_4340004</name>
</gene>
<dbReference type="Proteomes" id="UP000004221">
    <property type="component" value="Unassembled WGS sequence"/>
</dbReference>
<organism evidence="2 3">
    <name type="scientific">Nitrolancea hollandica Lb</name>
    <dbReference type="NCBI Taxonomy" id="1129897"/>
    <lineage>
        <taxon>Bacteria</taxon>
        <taxon>Pseudomonadati</taxon>
        <taxon>Thermomicrobiota</taxon>
        <taxon>Thermomicrobia</taxon>
        <taxon>Sphaerobacterales</taxon>
        <taxon>Sphaerobacterineae</taxon>
        <taxon>Sphaerobacteraceae</taxon>
        <taxon>Nitrolancea</taxon>
    </lineage>
</organism>
<sequence length="105" mass="11929">MAFWTVSAWAFAIAAWHDGVSGFFHTVTPLVYALGSIFFAFYFWLLVTNWRGRAKRDWEKPLLGKQSPVAYVCPQSRFLQAAARFGTPLIVLSDLLVIGFVLGRW</sequence>
<comment type="caution">
    <text evidence="2">The sequence shown here is derived from an EMBL/GenBank/DDBJ whole genome shotgun (WGS) entry which is preliminary data.</text>
</comment>
<dbReference type="EMBL" id="CAGS01000373">
    <property type="protein sequence ID" value="CCF85019.1"/>
    <property type="molecule type" value="Genomic_DNA"/>
</dbReference>
<keyword evidence="1" id="KW-1133">Transmembrane helix</keyword>
<evidence type="ECO:0000313" key="3">
    <source>
        <dbReference type="Proteomes" id="UP000004221"/>
    </source>
</evidence>
<accession>I4EK07</accession>
<keyword evidence="1" id="KW-0472">Membrane</keyword>